<proteinExistence type="predicted"/>
<gene>
    <name evidence="1" type="primary">orf14</name>
</gene>
<protein>
    <submittedName>
        <fullName evidence="1">Uncharacterized protein</fullName>
    </submittedName>
</protein>
<dbReference type="AlphaFoldDB" id="E4WL65"/>
<keyword evidence="1" id="KW-0614">Plasmid</keyword>
<organism evidence="1">
    <name type="scientific">Photobacterium damselae subsp. damselae</name>
    <name type="common">Listonella damsela</name>
    <dbReference type="NCBI Taxonomy" id="85581"/>
    <lineage>
        <taxon>Bacteria</taxon>
        <taxon>Pseudomonadati</taxon>
        <taxon>Pseudomonadota</taxon>
        <taxon>Gammaproteobacteria</taxon>
        <taxon>Vibrionales</taxon>
        <taxon>Vibrionaceae</taxon>
        <taxon>Photobacterium</taxon>
    </lineage>
</organism>
<evidence type="ECO:0000313" key="1">
    <source>
        <dbReference type="EMBL" id="CBX86783.1"/>
    </source>
</evidence>
<dbReference type="EMBL" id="FN597600">
    <property type="protein sequence ID" value="CBX86783.1"/>
    <property type="molecule type" value="Genomic_DNA"/>
</dbReference>
<accession>E4WL65</accession>
<reference evidence="1" key="1">
    <citation type="submission" date="2009-11" db="EMBL/GenBank/DDBJ databases">
        <title>Identification of virulence genes in Photobacterium damselae subsp. damselae by Supression Subtractive hybridization: damselysin toxin is encoded on a large conjugative plasmid.</title>
        <authorList>
            <person name="Rivas A.J."/>
            <person name="Lemos M.L."/>
            <person name="Osorio C.R."/>
        </authorList>
    </citation>
    <scope>NUCLEOTIDE SEQUENCE [LARGE SCALE GENOMIC DNA]</scope>
    <source>
        <strain evidence="1">RM71</strain>
        <plasmid evidence="1">pPHDD1</plasmid>
    </source>
</reference>
<sequence length="46" mass="5397">MSVSVILLEVDIDIRAMGSMEYAFLSHRRWYLMTNSFLPADPQTKY</sequence>
<geneLocation type="plasmid" evidence="1">
    <name>pPHDD1</name>
</geneLocation>
<name>E4WL65_PHODD</name>